<name>A0A1D8D060_CHLLM</name>
<dbReference type="Pfam" id="PF09827">
    <property type="entry name" value="CRISPR_Cas2"/>
    <property type="match status" value="1"/>
</dbReference>
<evidence type="ECO:0000256" key="9">
    <source>
        <dbReference type="HAMAP-Rule" id="MF_01471"/>
    </source>
</evidence>
<keyword evidence="3 9" id="KW-0540">Nuclease</keyword>
<evidence type="ECO:0000256" key="10">
    <source>
        <dbReference type="PIRNR" id="PIRNR032582"/>
    </source>
</evidence>
<dbReference type="AlphaFoldDB" id="A0A1D8D060"/>
<comment type="cofactor">
    <cofactor evidence="1 9">
        <name>Mg(2+)</name>
        <dbReference type="ChEBI" id="CHEBI:18420"/>
    </cofactor>
</comment>
<reference evidence="11" key="1">
    <citation type="submission" date="2016-09" db="EMBL/GenBank/DDBJ databases">
        <title>Genome sequence of Chlorobaculum limnaeum.</title>
        <authorList>
            <person name="Liu Z."/>
            <person name="Tank M."/>
            <person name="Bryant D.A."/>
        </authorList>
    </citation>
    <scope>NUCLEOTIDE SEQUENCE [LARGE SCALE GENOMIC DNA]</scope>
    <source>
        <strain evidence="11">DSM 1677</strain>
    </source>
</reference>
<evidence type="ECO:0000256" key="2">
    <source>
        <dbReference type="ARBA" id="ARBA00009959"/>
    </source>
</evidence>
<dbReference type="InterPro" id="IPR021127">
    <property type="entry name" value="CRISPR_associated_Cas2"/>
</dbReference>
<evidence type="ECO:0000256" key="4">
    <source>
        <dbReference type="ARBA" id="ARBA00022723"/>
    </source>
</evidence>
<evidence type="ECO:0000256" key="3">
    <source>
        <dbReference type="ARBA" id="ARBA00022722"/>
    </source>
</evidence>
<comment type="subunit">
    <text evidence="9">Homodimer, forms a heterotetramer with a Cas1 homodimer.</text>
</comment>
<keyword evidence="6 9" id="KW-0378">Hydrolase</keyword>
<keyword evidence="8 9" id="KW-0051">Antiviral defense</keyword>
<keyword evidence="4 9" id="KW-0479">Metal-binding</keyword>
<gene>
    <name evidence="9" type="primary">cas2</name>
    <name evidence="11" type="ORF">BIU88_04605</name>
</gene>
<sequence>MQFILVTYDIENDRRRTKIHKVLEGYGVAVQYSVFECFLSDQDYATLRHRLRKLMDSKHPLDSIRYYRLCRSCVEKVDTDGNRPFAVASPFIIA</sequence>
<evidence type="ECO:0000256" key="8">
    <source>
        <dbReference type="ARBA" id="ARBA00023118"/>
    </source>
</evidence>
<dbReference type="GO" id="GO:0016787">
    <property type="term" value="F:hydrolase activity"/>
    <property type="evidence" value="ECO:0007669"/>
    <property type="project" value="UniProtKB-KW"/>
</dbReference>
<dbReference type="GO" id="GO:0043571">
    <property type="term" value="P:maintenance of CRISPR repeat elements"/>
    <property type="evidence" value="ECO:0007669"/>
    <property type="project" value="UniProtKB-UniRule"/>
</dbReference>
<dbReference type="KEGG" id="clz:BIU88_04605"/>
<dbReference type="NCBIfam" id="TIGR01573">
    <property type="entry name" value="cas2"/>
    <property type="match status" value="1"/>
</dbReference>
<dbReference type="PANTHER" id="PTHR34405:SF3">
    <property type="entry name" value="CRISPR-ASSOCIATED ENDORIBONUCLEASE CAS2 3"/>
    <property type="match status" value="1"/>
</dbReference>
<dbReference type="GO" id="GO:0004521">
    <property type="term" value="F:RNA endonuclease activity"/>
    <property type="evidence" value="ECO:0007669"/>
    <property type="project" value="UniProtKB-UniRule"/>
</dbReference>
<dbReference type="OrthoDB" id="9798176at2"/>
<dbReference type="EMBL" id="CP017305">
    <property type="protein sequence ID" value="AOS83483.1"/>
    <property type="molecule type" value="Genomic_DNA"/>
</dbReference>
<protein>
    <recommendedName>
        <fullName evidence="9">CRISPR-associated endoribonuclease Cas2</fullName>
        <ecNumber evidence="9">3.1.-.-</ecNumber>
    </recommendedName>
</protein>
<evidence type="ECO:0000256" key="1">
    <source>
        <dbReference type="ARBA" id="ARBA00001946"/>
    </source>
</evidence>
<organism evidence="11 12">
    <name type="scientific">Chlorobaculum limnaeum</name>
    <dbReference type="NCBI Taxonomy" id="274537"/>
    <lineage>
        <taxon>Bacteria</taxon>
        <taxon>Pseudomonadati</taxon>
        <taxon>Chlorobiota</taxon>
        <taxon>Chlorobiia</taxon>
        <taxon>Chlorobiales</taxon>
        <taxon>Chlorobiaceae</taxon>
        <taxon>Chlorobaculum</taxon>
    </lineage>
</organism>
<dbReference type="InterPro" id="IPR019199">
    <property type="entry name" value="Virulence_VapD/CRISPR_Cas2"/>
</dbReference>
<dbReference type="PANTHER" id="PTHR34405">
    <property type="entry name" value="CRISPR-ASSOCIATED ENDORIBONUCLEASE CAS2"/>
    <property type="match status" value="1"/>
</dbReference>
<dbReference type="PIRSF" id="PIRSF032582">
    <property type="entry name" value="Cas2"/>
    <property type="match status" value="1"/>
</dbReference>
<keyword evidence="7 9" id="KW-0460">Magnesium</keyword>
<keyword evidence="12" id="KW-1185">Reference proteome</keyword>
<evidence type="ECO:0000313" key="11">
    <source>
        <dbReference type="EMBL" id="AOS83483.1"/>
    </source>
</evidence>
<evidence type="ECO:0000313" key="12">
    <source>
        <dbReference type="Proteomes" id="UP000095185"/>
    </source>
</evidence>
<dbReference type="EC" id="3.1.-.-" evidence="9"/>
<proteinExistence type="inferred from homology"/>
<dbReference type="RefSeq" id="WP_069809201.1">
    <property type="nucleotide sequence ID" value="NZ_CP017305.1"/>
</dbReference>
<accession>A0A1D8D060</accession>
<dbReference type="CDD" id="cd09725">
    <property type="entry name" value="Cas2_I_II_III"/>
    <property type="match status" value="1"/>
</dbReference>
<keyword evidence="5 9" id="KW-0255">Endonuclease</keyword>
<dbReference type="STRING" id="274537.BIU88_04605"/>
<evidence type="ECO:0000256" key="7">
    <source>
        <dbReference type="ARBA" id="ARBA00022842"/>
    </source>
</evidence>
<dbReference type="HAMAP" id="MF_01471">
    <property type="entry name" value="Cas2"/>
    <property type="match status" value="1"/>
</dbReference>
<evidence type="ECO:0000256" key="5">
    <source>
        <dbReference type="ARBA" id="ARBA00022759"/>
    </source>
</evidence>
<dbReference type="GO" id="GO:0051607">
    <property type="term" value="P:defense response to virus"/>
    <property type="evidence" value="ECO:0007669"/>
    <property type="project" value="UniProtKB-UniRule"/>
</dbReference>
<dbReference type="SUPFAM" id="SSF143430">
    <property type="entry name" value="TTP0101/SSO1404-like"/>
    <property type="match status" value="1"/>
</dbReference>
<comment type="similarity">
    <text evidence="2 9 10">Belongs to the CRISPR-associated endoribonuclease Cas2 protein family.</text>
</comment>
<dbReference type="Gene3D" id="3.30.70.240">
    <property type="match status" value="1"/>
</dbReference>
<evidence type="ECO:0000256" key="6">
    <source>
        <dbReference type="ARBA" id="ARBA00022801"/>
    </source>
</evidence>
<comment type="function">
    <text evidence="9">CRISPR (clustered regularly interspaced short palindromic repeat), is an adaptive immune system that provides protection against mobile genetic elements (viruses, transposable elements and conjugative plasmids). CRISPR clusters contain sequences complementary to antecedent mobile elements and target invading nucleic acids. CRISPR clusters are transcribed and processed into CRISPR RNA (crRNA). Functions as a ssRNA-specific endoribonuclease. Involved in the integration of spacer DNA into the CRISPR cassette.</text>
</comment>
<feature type="binding site" evidence="9">
    <location>
        <position position="9"/>
    </location>
    <ligand>
        <name>Mg(2+)</name>
        <dbReference type="ChEBI" id="CHEBI:18420"/>
        <note>catalytic</note>
    </ligand>
</feature>
<dbReference type="GO" id="GO:0046872">
    <property type="term" value="F:metal ion binding"/>
    <property type="evidence" value="ECO:0007669"/>
    <property type="project" value="UniProtKB-UniRule"/>
</dbReference>
<dbReference type="Proteomes" id="UP000095185">
    <property type="component" value="Chromosome"/>
</dbReference>